<evidence type="ECO:0000256" key="5">
    <source>
        <dbReference type="SAM" id="Coils"/>
    </source>
</evidence>
<gene>
    <name evidence="7" type="ORF">OEA41_004311</name>
</gene>
<organism evidence="7 8">
    <name type="scientific">Lepraria neglecta</name>
    <dbReference type="NCBI Taxonomy" id="209136"/>
    <lineage>
        <taxon>Eukaryota</taxon>
        <taxon>Fungi</taxon>
        <taxon>Dikarya</taxon>
        <taxon>Ascomycota</taxon>
        <taxon>Pezizomycotina</taxon>
        <taxon>Lecanoromycetes</taxon>
        <taxon>OSLEUM clade</taxon>
        <taxon>Lecanoromycetidae</taxon>
        <taxon>Lecanorales</taxon>
        <taxon>Lecanorineae</taxon>
        <taxon>Stereocaulaceae</taxon>
        <taxon>Lepraria</taxon>
    </lineage>
</organism>
<evidence type="ECO:0000256" key="6">
    <source>
        <dbReference type="SAM" id="Phobius"/>
    </source>
</evidence>
<dbReference type="GO" id="GO:0016020">
    <property type="term" value="C:membrane"/>
    <property type="evidence" value="ECO:0007669"/>
    <property type="project" value="UniProtKB-SubCell"/>
</dbReference>
<keyword evidence="4 6" id="KW-0472">Membrane</keyword>
<evidence type="ECO:0000256" key="2">
    <source>
        <dbReference type="ARBA" id="ARBA00022692"/>
    </source>
</evidence>
<feature type="transmembrane region" description="Helical" evidence="6">
    <location>
        <begin position="251"/>
        <end position="271"/>
    </location>
</feature>
<reference evidence="7" key="1">
    <citation type="submission" date="2022-11" db="EMBL/GenBank/DDBJ databases">
        <title>Chromosomal genome sequence assembly and mating type (MAT) locus characterization of the leprose asexual lichenized fungus Lepraria neglecta (Nyl.) Erichsen.</title>
        <authorList>
            <person name="Allen J.L."/>
            <person name="Pfeffer B."/>
        </authorList>
    </citation>
    <scope>NUCLEOTIDE SEQUENCE</scope>
    <source>
        <strain evidence="7">Allen 5258</strain>
    </source>
</reference>
<keyword evidence="5" id="KW-0175">Coiled coil</keyword>
<evidence type="ECO:0000256" key="1">
    <source>
        <dbReference type="ARBA" id="ARBA00004141"/>
    </source>
</evidence>
<dbReference type="GO" id="GO:0046873">
    <property type="term" value="F:metal ion transmembrane transporter activity"/>
    <property type="evidence" value="ECO:0007669"/>
    <property type="project" value="InterPro"/>
</dbReference>
<proteinExistence type="predicted"/>
<name>A0AAD9YYC5_9LECA</name>
<feature type="transmembrane region" description="Helical" evidence="6">
    <location>
        <begin position="222"/>
        <end position="245"/>
    </location>
</feature>
<dbReference type="InterPro" id="IPR045863">
    <property type="entry name" value="CorA_TM1_TM2"/>
</dbReference>
<keyword evidence="2 6" id="KW-0812">Transmembrane</keyword>
<comment type="subcellular location">
    <subcellularLocation>
        <location evidence="1">Membrane</location>
        <topology evidence="1">Multi-pass membrane protein</topology>
    </subcellularLocation>
</comment>
<dbReference type="AlphaFoldDB" id="A0AAD9YYC5"/>
<comment type="caution">
    <text evidence="7">The sequence shown here is derived from an EMBL/GenBank/DDBJ whole genome shotgun (WGS) entry which is preliminary data.</text>
</comment>
<evidence type="ECO:0000313" key="7">
    <source>
        <dbReference type="EMBL" id="KAK3167865.1"/>
    </source>
</evidence>
<sequence>MPGCRRPTFRRQPGTVFDPFGPWYIVGITAYPDLKSTADVYDPTRQYTNGPEVFTIILWAELNDAQTRLTNVYISISRLVKAPPDFLFNQDVRNKLLFEDNSLTYTRLYFWSYQSLASINEDIKTILTAYRDTFTDSVWGRFSGIIWPVGETSTRNINWRKQMTAVKNDVERELQELESIRKLKYEKMKEINALRDNLDSGTSARQAQQIPISTLQGQNIRLLTYVTIFFLPLTFVTSVFGMTNLDPQNSFIHFGIATIVICIPTYVFIVMNTTSGIQGWWETFQLCHDIPSKASLKPGSINGTTSYEIYTITGLALKAGSQNAEPEPNEAFVRRKQPNADTGGICALVVITDPQPVGK</sequence>
<protein>
    <submittedName>
        <fullName evidence="7">Uncharacterized protein</fullName>
    </submittedName>
</protein>
<dbReference type="InterPro" id="IPR002523">
    <property type="entry name" value="MgTranspt_CorA/ZnTranspt_ZntB"/>
</dbReference>
<feature type="coiled-coil region" evidence="5">
    <location>
        <begin position="160"/>
        <end position="187"/>
    </location>
</feature>
<dbReference type="EMBL" id="JASNWA010000010">
    <property type="protein sequence ID" value="KAK3167865.1"/>
    <property type="molecule type" value="Genomic_DNA"/>
</dbReference>
<dbReference type="Gene3D" id="1.20.58.340">
    <property type="entry name" value="Magnesium transport protein CorA, transmembrane region"/>
    <property type="match status" value="1"/>
</dbReference>
<evidence type="ECO:0000313" key="8">
    <source>
        <dbReference type="Proteomes" id="UP001276659"/>
    </source>
</evidence>
<accession>A0AAD9YYC5</accession>
<evidence type="ECO:0000256" key="4">
    <source>
        <dbReference type="ARBA" id="ARBA00023136"/>
    </source>
</evidence>
<evidence type="ECO:0000256" key="3">
    <source>
        <dbReference type="ARBA" id="ARBA00022989"/>
    </source>
</evidence>
<keyword evidence="3 6" id="KW-1133">Transmembrane helix</keyword>
<dbReference type="Pfam" id="PF01544">
    <property type="entry name" value="CorA"/>
    <property type="match status" value="1"/>
</dbReference>
<dbReference type="SUPFAM" id="SSF144083">
    <property type="entry name" value="Magnesium transport protein CorA, transmembrane region"/>
    <property type="match status" value="1"/>
</dbReference>
<keyword evidence="8" id="KW-1185">Reference proteome</keyword>
<dbReference type="Proteomes" id="UP001276659">
    <property type="component" value="Unassembled WGS sequence"/>
</dbReference>